<dbReference type="Proteomes" id="UP001219901">
    <property type="component" value="Chromosome"/>
</dbReference>
<reference evidence="4" key="3">
    <citation type="submission" date="2023-06" db="EMBL/GenBank/DDBJ databases">
        <title>Pangenomics reveal diversification of enzyme families and niche specialization in globally abundant SAR202 bacteria.</title>
        <authorList>
            <person name="Saw J.H.W."/>
        </authorList>
    </citation>
    <scope>NUCLEOTIDE SEQUENCE [LARGE SCALE GENOMIC DNA]</scope>
    <source>
        <strain evidence="4">JH1073</strain>
    </source>
</reference>
<dbReference type="RefSeq" id="WP_342824170.1">
    <property type="nucleotide sequence ID" value="NZ_CP046146.1"/>
</dbReference>
<organism evidence="3 4">
    <name type="scientific">Candidatus Lucifugimonas marina</name>
    <dbReference type="NCBI Taxonomy" id="3038979"/>
    <lineage>
        <taxon>Bacteria</taxon>
        <taxon>Bacillati</taxon>
        <taxon>Chloroflexota</taxon>
        <taxon>Dehalococcoidia</taxon>
        <taxon>SAR202 cluster</taxon>
        <taxon>Candidatus Lucifugimonadales</taxon>
        <taxon>Candidatus Lucifugimonadaceae</taxon>
        <taxon>Candidatus Lucifugimonas</taxon>
    </lineage>
</organism>
<evidence type="ECO:0000313" key="4">
    <source>
        <dbReference type="Proteomes" id="UP001219901"/>
    </source>
</evidence>
<evidence type="ECO:0000313" key="5">
    <source>
        <dbReference type="Proteomes" id="UP001321249"/>
    </source>
</evidence>
<dbReference type="Proteomes" id="UP001321249">
    <property type="component" value="Unassembled WGS sequence"/>
</dbReference>
<dbReference type="Gene3D" id="3.50.50.60">
    <property type="entry name" value="FAD/NAD(P)-binding domain"/>
    <property type="match status" value="2"/>
</dbReference>
<dbReference type="SUPFAM" id="SSF51905">
    <property type="entry name" value="FAD/NAD(P)-binding domain"/>
    <property type="match status" value="2"/>
</dbReference>
<dbReference type="InterPro" id="IPR023753">
    <property type="entry name" value="FAD/NAD-binding_dom"/>
</dbReference>
<keyword evidence="4" id="KW-1185">Reference proteome</keyword>
<dbReference type="AlphaFoldDB" id="A0AAJ5ZJX2"/>
<dbReference type="PANTHER" id="PTHR43755">
    <property type="match status" value="1"/>
</dbReference>
<accession>A0AAJ5ZJX2</accession>
<dbReference type="Pfam" id="PF07992">
    <property type="entry name" value="Pyr_redox_2"/>
    <property type="match status" value="1"/>
</dbReference>
<dbReference type="PANTHER" id="PTHR43755:SF1">
    <property type="entry name" value="FAD-DEPENDENT PYRIDINE NUCLEOTIDE-DISULPHIDE OXIDOREDUCTASE"/>
    <property type="match status" value="1"/>
</dbReference>
<dbReference type="EMBL" id="WMBE01000002">
    <property type="protein sequence ID" value="MDG0866608.1"/>
    <property type="molecule type" value="Genomic_DNA"/>
</dbReference>
<dbReference type="PRINTS" id="PR00469">
    <property type="entry name" value="PNDRDTASEII"/>
</dbReference>
<evidence type="ECO:0000313" key="2">
    <source>
        <dbReference type="EMBL" id="MDG0866608.1"/>
    </source>
</evidence>
<sequence>MSNKKKILILGAGFGGLELSSRLSEALADRVEITLIDKNEGFIFGFSKFDLMLGHSTRPEVTYFYKDISKPAVDFRQETVVSIDPVNRRVTTDKQDYEADVLVVALGADYSVDATPGFAQGGHEFYSFDGAIGLHNVLKKFESGKVVIGIIGQPFKCPPAPCEAAILLDEWFEQRGLSEGIDISVVSQWPVPIPPSPDGTKAILDKFDARGLTFTTQKVITSLDPDRKVAICEGGEEIPYDLFLGIPIHRVPTVVEEAGLAKDDWIPVDDKNLQTKFPGVYAVGDVTSAPAPKSGVFAESAARAVAEHLITELTGEGEPKPFDGKGSCYVEFGDKLVGRMDADFFPGTRPTAPFAPPSVAVADEKKEFAAIRRKRWIDG</sequence>
<reference evidence="3" key="2">
    <citation type="journal article" date="2023" name="Nat. Commun.">
        <title>Cultivation of marine bacteria of the SAR202 clade.</title>
        <authorList>
            <person name="Lim Y."/>
            <person name="Seo J.H."/>
            <person name="Giovannoni S.J."/>
            <person name="Kang I."/>
            <person name="Cho J.C."/>
        </authorList>
    </citation>
    <scope>NUCLEOTIDE SEQUENCE</scope>
    <source>
        <strain evidence="3">JH1073</strain>
    </source>
</reference>
<feature type="domain" description="FAD/NAD(P)-binding" evidence="1">
    <location>
        <begin position="6"/>
        <end position="290"/>
    </location>
</feature>
<name>A0AAJ5ZJX2_9CHLR</name>
<reference evidence="4 5" key="1">
    <citation type="submission" date="2019-11" db="EMBL/GenBank/DDBJ databases">
        <authorList>
            <person name="Cho J.-C."/>
        </authorList>
    </citation>
    <scope>NUCLEOTIDE SEQUENCE [LARGE SCALE GENOMIC DNA]</scope>
    <source>
        <strain evidence="3 4">JH1073</strain>
        <strain evidence="2 5">JH702</strain>
    </source>
</reference>
<dbReference type="EMBL" id="CP046147">
    <property type="protein sequence ID" value="WFG40695.1"/>
    <property type="molecule type" value="Genomic_DNA"/>
</dbReference>
<evidence type="ECO:0000259" key="1">
    <source>
        <dbReference type="Pfam" id="PF07992"/>
    </source>
</evidence>
<dbReference type="InterPro" id="IPR052541">
    <property type="entry name" value="SQRD"/>
</dbReference>
<dbReference type="GO" id="GO:0016491">
    <property type="term" value="F:oxidoreductase activity"/>
    <property type="evidence" value="ECO:0007669"/>
    <property type="project" value="InterPro"/>
</dbReference>
<proteinExistence type="predicted"/>
<gene>
    <name evidence="2" type="ORF">GKO46_05900</name>
    <name evidence="3" type="ORF">GKO48_14145</name>
</gene>
<protein>
    <submittedName>
        <fullName evidence="3">NAD(P)/FAD-dependent oxidoreductase</fullName>
    </submittedName>
</protein>
<dbReference type="InterPro" id="IPR036188">
    <property type="entry name" value="FAD/NAD-bd_sf"/>
</dbReference>
<dbReference type="PRINTS" id="PR00368">
    <property type="entry name" value="FADPNR"/>
</dbReference>
<evidence type="ECO:0000313" key="3">
    <source>
        <dbReference type="EMBL" id="WFG40695.1"/>
    </source>
</evidence>